<dbReference type="InterPro" id="IPR020835">
    <property type="entry name" value="Catalase_sf"/>
</dbReference>
<reference evidence="1 2" key="1">
    <citation type="submission" date="2018-07" db="EMBL/GenBank/DDBJ databases">
        <title>Genomic Encyclopedia of Type Strains, Phase III (KMG-III): the genomes of soil and plant-associated and newly described type strains.</title>
        <authorList>
            <person name="Whitman W."/>
        </authorList>
    </citation>
    <scope>NUCLEOTIDE SEQUENCE [LARGE SCALE GENOMIC DNA]</scope>
    <source>
        <strain evidence="1 2">CECT 8488</strain>
    </source>
</reference>
<name>A0A3D9HIS3_9PROT</name>
<dbReference type="AlphaFoldDB" id="A0A3D9HIS3"/>
<accession>A0A3D9HIS3</accession>
<evidence type="ECO:0000313" key="2">
    <source>
        <dbReference type="Proteomes" id="UP000256845"/>
    </source>
</evidence>
<dbReference type="Proteomes" id="UP000256845">
    <property type="component" value="Unassembled WGS sequence"/>
</dbReference>
<sequence>MSEATDIGGGFEEIPPNEESIISAIVDDNFKTLAKREGVTQRGQHGKHHGCLSACFIIRDDLPDHLKHGIFARPDRFKAWVRLSNGTWYDDRKADAHGMSIKLEGVTGEHLGFGAPNEQDFLLVDHPVFFTRSLEEYRIFNRYFTRILAFLKKWKDPIRFLPRLFWMVQGWLMLRLCHGGMLRRSQAFASASPVSLLTSCYWSTTPYAHGDDLAVKYMVRPIELDRAGPLPARGNGAAVISRNGFSEDLAKRLADKGWQFEFGIHLHRDPESHPIEDATVHWDPEGTAFIPLARIVIDAHDQTAVAQSMSRAEQLAFSPWNGLVAHRPLGHVNRARRDVYLEMARRRLEANRP</sequence>
<evidence type="ECO:0008006" key="3">
    <source>
        <dbReference type="Google" id="ProtNLM"/>
    </source>
</evidence>
<dbReference type="SUPFAM" id="SSF56634">
    <property type="entry name" value="Heme-dependent catalase-like"/>
    <property type="match status" value="1"/>
</dbReference>
<protein>
    <recommendedName>
        <fullName evidence="3">Catalase</fullName>
    </recommendedName>
</protein>
<dbReference type="EMBL" id="QRDW01000006">
    <property type="protein sequence ID" value="RED49171.1"/>
    <property type="molecule type" value="Genomic_DNA"/>
</dbReference>
<dbReference type="GO" id="GO:0020037">
    <property type="term" value="F:heme binding"/>
    <property type="evidence" value="ECO:0007669"/>
    <property type="project" value="InterPro"/>
</dbReference>
<evidence type="ECO:0000313" key="1">
    <source>
        <dbReference type="EMBL" id="RED49171.1"/>
    </source>
</evidence>
<dbReference type="Gene3D" id="2.40.180.10">
    <property type="entry name" value="Catalase core domain"/>
    <property type="match status" value="1"/>
</dbReference>
<proteinExistence type="predicted"/>
<comment type="caution">
    <text evidence="1">The sequence shown here is derived from an EMBL/GenBank/DDBJ whole genome shotgun (WGS) entry which is preliminary data.</text>
</comment>
<organism evidence="1 2">
    <name type="scientific">Aestuariispira insulae</name>
    <dbReference type="NCBI Taxonomy" id="1461337"/>
    <lineage>
        <taxon>Bacteria</taxon>
        <taxon>Pseudomonadati</taxon>
        <taxon>Pseudomonadota</taxon>
        <taxon>Alphaproteobacteria</taxon>
        <taxon>Rhodospirillales</taxon>
        <taxon>Kiloniellaceae</taxon>
        <taxon>Aestuariispira</taxon>
    </lineage>
</organism>
<gene>
    <name evidence="1" type="ORF">DFP90_106149</name>
</gene>
<dbReference type="RefSeq" id="WP_115937369.1">
    <property type="nucleotide sequence ID" value="NZ_QRDW01000006.1"/>
</dbReference>
<keyword evidence="2" id="KW-1185">Reference proteome</keyword>
<dbReference type="OrthoDB" id="9765610at2"/>